<keyword evidence="5" id="KW-1185">Reference proteome</keyword>
<name>A0A0N4VGW7_ENTVE</name>
<dbReference type="Pfam" id="PF00630">
    <property type="entry name" value="Filamin"/>
    <property type="match status" value="3"/>
</dbReference>
<evidence type="ECO:0000256" key="1">
    <source>
        <dbReference type="ARBA" id="ARBA00009238"/>
    </source>
</evidence>
<reference evidence="6" key="1">
    <citation type="submission" date="2017-02" db="UniProtKB">
        <authorList>
            <consortium name="WormBaseParasite"/>
        </authorList>
    </citation>
    <scope>IDENTIFICATION</scope>
</reference>
<feature type="repeat" description="Filamin" evidence="3">
    <location>
        <begin position="137"/>
        <end position="231"/>
    </location>
</feature>
<evidence type="ECO:0000313" key="5">
    <source>
        <dbReference type="Proteomes" id="UP000274131"/>
    </source>
</evidence>
<dbReference type="Gene3D" id="2.60.40.10">
    <property type="entry name" value="Immunoglobulins"/>
    <property type="match status" value="5"/>
</dbReference>
<sequence>MHSYTINAHGDSTLGSVRVEAVSPSGREWQIGILYDNEHIRGSPFACHVYDANLVQVYGLDVGLVGQQLKFSVNSSQAGEGAVKVSVVRLGRTIPCEVVEQASSGVHRVSFTPDGAGQYKIHVLFNNIEVKGSPFILDIADASSVSVFGENLRMASVDRLSVFMIHAVGAECKDITVTVTAPSGKQKRASVFPIDDNTFKVEWKAVEAGEHLVDVRLFDQSVYESPFICNVGDPDLVTVRDMPQYLSYDSLNREHSFEIDASAAGSGNLEIMINGGRIPCRVRGLGGRKYLAMFIPTQPLPHIVEMSFNNEHVRMSPWSIPFVPEQHRNIYYHNSEQVSRAPDIRMLDKRKPWYTELTGLGLQRGAVNKISSFEITGEGLEPGAVVTKLYDPKGREVPIRCYQSGNKLICEYVLKQVGEHRLEAIICGKKIDPYPLMVSAYSADKVRIEPLRGSTPGQPVQFVGR</sequence>
<protein>
    <submittedName>
        <fullName evidence="6">Filamin-A</fullName>
    </submittedName>
</protein>
<evidence type="ECO:0000256" key="2">
    <source>
        <dbReference type="ARBA" id="ARBA00022737"/>
    </source>
</evidence>
<dbReference type="InterPro" id="IPR044801">
    <property type="entry name" value="Filamin"/>
</dbReference>
<dbReference type="WBParaSite" id="EVEC_0001005601-mRNA-1">
    <property type="protein sequence ID" value="EVEC_0001005601-mRNA-1"/>
    <property type="gene ID" value="EVEC_0001005601"/>
</dbReference>
<feature type="repeat" description="Filamin" evidence="3">
    <location>
        <begin position="355"/>
        <end position="440"/>
    </location>
</feature>
<dbReference type="STRING" id="51028.A0A0N4VGW7"/>
<dbReference type="PANTHER" id="PTHR38537">
    <property type="entry name" value="JITTERBUG, ISOFORM N"/>
    <property type="match status" value="1"/>
</dbReference>
<dbReference type="InterPro" id="IPR014756">
    <property type="entry name" value="Ig_E-set"/>
</dbReference>
<dbReference type="SUPFAM" id="SSF81296">
    <property type="entry name" value="E set domains"/>
    <property type="match status" value="4"/>
</dbReference>
<dbReference type="AlphaFoldDB" id="A0A0N4VGW7"/>
<organism evidence="6">
    <name type="scientific">Enterobius vermicularis</name>
    <name type="common">Human pinworm</name>
    <dbReference type="NCBI Taxonomy" id="51028"/>
    <lineage>
        <taxon>Eukaryota</taxon>
        <taxon>Metazoa</taxon>
        <taxon>Ecdysozoa</taxon>
        <taxon>Nematoda</taxon>
        <taxon>Chromadorea</taxon>
        <taxon>Rhabditida</taxon>
        <taxon>Spirurina</taxon>
        <taxon>Oxyuridomorpha</taxon>
        <taxon>Oxyuroidea</taxon>
        <taxon>Oxyuridae</taxon>
        <taxon>Enterobius</taxon>
    </lineage>
</organism>
<dbReference type="PROSITE" id="PS50194">
    <property type="entry name" value="FILAMIN_REPEAT"/>
    <property type="match status" value="4"/>
</dbReference>
<gene>
    <name evidence="4" type="ORF">EVEC_LOCUS9413</name>
</gene>
<reference evidence="4 5" key="2">
    <citation type="submission" date="2018-10" db="EMBL/GenBank/DDBJ databases">
        <authorList>
            <consortium name="Pathogen Informatics"/>
        </authorList>
    </citation>
    <scope>NUCLEOTIDE SEQUENCE [LARGE SCALE GENOMIC DNA]</scope>
</reference>
<dbReference type="EMBL" id="UXUI01010032">
    <property type="protein sequence ID" value="VDD94662.1"/>
    <property type="molecule type" value="Genomic_DNA"/>
</dbReference>
<dbReference type="InterPro" id="IPR017868">
    <property type="entry name" value="Filamin/ABP280_repeat-like"/>
</dbReference>
<dbReference type="OrthoDB" id="18740at2759"/>
<dbReference type="GO" id="GO:0051015">
    <property type="term" value="F:actin filament binding"/>
    <property type="evidence" value="ECO:0007669"/>
    <property type="project" value="InterPro"/>
</dbReference>
<proteinExistence type="inferred from homology"/>
<dbReference type="PANTHER" id="PTHR38537:SF13">
    <property type="entry name" value="JITTERBUG, ISOFORM N"/>
    <property type="match status" value="1"/>
</dbReference>
<dbReference type="Proteomes" id="UP000274131">
    <property type="component" value="Unassembled WGS sequence"/>
</dbReference>
<dbReference type="InterPro" id="IPR001298">
    <property type="entry name" value="Filamin/ABP280_rpt"/>
</dbReference>
<keyword evidence="2" id="KW-0677">Repeat</keyword>
<dbReference type="GO" id="GO:0030036">
    <property type="term" value="P:actin cytoskeleton organization"/>
    <property type="evidence" value="ECO:0007669"/>
    <property type="project" value="InterPro"/>
</dbReference>
<evidence type="ECO:0000313" key="4">
    <source>
        <dbReference type="EMBL" id="VDD94662.1"/>
    </source>
</evidence>
<evidence type="ECO:0000313" key="6">
    <source>
        <dbReference type="WBParaSite" id="EVEC_0001005601-mRNA-1"/>
    </source>
</evidence>
<accession>A0A0N4VGW7</accession>
<dbReference type="SMART" id="SM00557">
    <property type="entry name" value="IG_FLMN"/>
    <property type="match status" value="4"/>
</dbReference>
<evidence type="ECO:0000256" key="3">
    <source>
        <dbReference type="PROSITE-ProRule" id="PRU00087"/>
    </source>
</evidence>
<comment type="similarity">
    <text evidence="1">Belongs to the filamin family.</text>
</comment>
<feature type="repeat" description="Filamin" evidence="3">
    <location>
        <begin position="59"/>
        <end position="139"/>
    </location>
</feature>
<dbReference type="InterPro" id="IPR013783">
    <property type="entry name" value="Ig-like_fold"/>
</dbReference>
<feature type="repeat" description="Filamin" evidence="3">
    <location>
        <begin position="229"/>
        <end position="322"/>
    </location>
</feature>